<comment type="caution">
    <text evidence="2">The sequence shown here is derived from an EMBL/GenBank/DDBJ whole genome shotgun (WGS) entry which is preliminary data.</text>
</comment>
<dbReference type="Pfam" id="PF08126">
    <property type="entry name" value="Propeptide_C25"/>
    <property type="match status" value="1"/>
</dbReference>
<evidence type="ECO:0000313" key="2">
    <source>
        <dbReference type="EMBL" id="TMQ70520.1"/>
    </source>
</evidence>
<evidence type="ECO:0000313" key="3">
    <source>
        <dbReference type="Proteomes" id="UP000319836"/>
    </source>
</evidence>
<feature type="domain" description="Gingipain propeptide" evidence="1">
    <location>
        <begin position="104"/>
        <end position="229"/>
    </location>
</feature>
<dbReference type="AlphaFoldDB" id="A0A538U3Q1"/>
<reference evidence="2 3" key="1">
    <citation type="journal article" date="2019" name="Nat. Microbiol.">
        <title>Mediterranean grassland soil C-N compound turnover is dependent on rainfall and depth, and is mediated by genomically divergent microorganisms.</title>
        <authorList>
            <person name="Diamond S."/>
            <person name="Andeer P.F."/>
            <person name="Li Z."/>
            <person name="Crits-Christoph A."/>
            <person name="Burstein D."/>
            <person name="Anantharaman K."/>
            <person name="Lane K.R."/>
            <person name="Thomas B.C."/>
            <person name="Pan C."/>
            <person name="Northen T.R."/>
            <person name="Banfield J.F."/>
        </authorList>
    </citation>
    <scope>NUCLEOTIDE SEQUENCE [LARGE SCALE GENOMIC DNA]</scope>
    <source>
        <strain evidence="2">WS_10</strain>
    </source>
</reference>
<evidence type="ECO:0000259" key="1">
    <source>
        <dbReference type="Pfam" id="PF08126"/>
    </source>
</evidence>
<feature type="non-terminal residue" evidence="2">
    <location>
        <position position="337"/>
    </location>
</feature>
<organism evidence="2 3">
    <name type="scientific">Eiseniibacteriota bacterium</name>
    <dbReference type="NCBI Taxonomy" id="2212470"/>
    <lineage>
        <taxon>Bacteria</taxon>
        <taxon>Candidatus Eiseniibacteriota</taxon>
    </lineage>
</organism>
<dbReference type="InterPro" id="IPR038490">
    <property type="entry name" value="Gingipain_propep_sf"/>
</dbReference>
<sequence>MSAAVSSRGRHPCDADREGREVLELPALTSRFTSIFRSSRRVLLALALATAAAARAHAAPPGVSLLAAGPGAVRFGVDVQAPSLAPAGDPSLRELRVPGYQADGRPGDPALPECVVLVAVPPSGDVSVTAFPSATEWHDDVRLTRIPFGEDVAGEASAGAARARRSSAGAGAQSGPAARLLEVTWLRDQRVARVLILPATYDPASLRLGIHRRIEVEVRFASTPAPSAAAAGTRLRGDGFESVYRDLLVNPEQGRAWREATPAAMVAGRTAASPTFFDRLARRASVVPDTSVFAGRKWVKIAIPQTGFYRVYFGQLRNSGLFGGSDTVPLDSLRLFV</sequence>
<gene>
    <name evidence="2" type="ORF">E6K80_08280</name>
</gene>
<accession>A0A538U3Q1</accession>
<dbReference type="EMBL" id="VBPA01000198">
    <property type="protein sequence ID" value="TMQ70520.1"/>
    <property type="molecule type" value="Genomic_DNA"/>
</dbReference>
<dbReference type="InterPro" id="IPR012600">
    <property type="entry name" value="Propeptide_C25"/>
</dbReference>
<dbReference type="Gene3D" id="2.60.40.3800">
    <property type="match status" value="1"/>
</dbReference>
<name>A0A538U3Q1_UNCEI</name>
<dbReference type="Proteomes" id="UP000319836">
    <property type="component" value="Unassembled WGS sequence"/>
</dbReference>
<proteinExistence type="predicted"/>
<protein>
    <recommendedName>
        <fullName evidence="1">Gingipain propeptide domain-containing protein</fullName>
    </recommendedName>
</protein>
<dbReference type="GO" id="GO:0004197">
    <property type="term" value="F:cysteine-type endopeptidase activity"/>
    <property type="evidence" value="ECO:0007669"/>
    <property type="project" value="InterPro"/>
</dbReference>